<dbReference type="Gene3D" id="1.25.40.390">
    <property type="match status" value="1"/>
</dbReference>
<dbReference type="AlphaFoldDB" id="A0A6J4L7D5"/>
<name>A0A6J4L7D5_9BACT</name>
<sequence length="469" mass="49469">MRAPTSSFSRGARARRAAAASLAALVLAGAGCKVLDVENPNNVVDAALDDPAAAPPLATGTVGSTIRALNAMLDVYGTATDELDFVGSQDGFFQLDVGNVSRAVLQFSDNGYLQLASARWTGDESIRRLAAFDQQNQLANRNDLATSYLYAAINYVTIGDMFDDFPIASNRAEGAAPVGEAQMSLVYDTAAAYLDRGLVIATTTNNAALRTQIIAMRARAKYSKALWAKLNPPTRQAGAPEPVANPLVNDPGASADAAAALALMGSADFTLTVAPTSNGTAGNNFGNDLNSRREVRIGQAYATPDPAAQGQNRTLVVNGQPAIALADPVSGQPDPALRARVSALINGGNFLPAIVVSAREMQLILAEAALAQGNTAEFTTRVNAVRAFTPGLPAYTGAGVAPQELLAHMRRVNLFMQGRRLADMYRFGQRDPRWQQSSAAYTTRGCFFPITQTERQSNPLVTPNSACES</sequence>
<evidence type="ECO:0008006" key="2">
    <source>
        <dbReference type="Google" id="ProtNLM"/>
    </source>
</evidence>
<evidence type="ECO:0000313" key="1">
    <source>
        <dbReference type="EMBL" id="CAA9325883.1"/>
    </source>
</evidence>
<gene>
    <name evidence="1" type="ORF">AVDCRST_MAG40-1690</name>
</gene>
<organism evidence="1">
    <name type="scientific">uncultured Gemmatimonadaceae bacterium</name>
    <dbReference type="NCBI Taxonomy" id="246130"/>
    <lineage>
        <taxon>Bacteria</taxon>
        <taxon>Pseudomonadati</taxon>
        <taxon>Gemmatimonadota</taxon>
        <taxon>Gemmatimonadia</taxon>
        <taxon>Gemmatimonadales</taxon>
        <taxon>Gemmatimonadaceae</taxon>
        <taxon>environmental samples</taxon>
    </lineage>
</organism>
<dbReference type="PROSITE" id="PS51257">
    <property type="entry name" value="PROKAR_LIPOPROTEIN"/>
    <property type="match status" value="1"/>
</dbReference>
<protein>
    <recommendedName>
        <fullName evidence="2">RagB/SusD domain-containing protein</fullName>
    </recommendedName>
</protein>
<dbReference type="InterPro" id="IPR011990">
    <property type="entry name" value="TPR-like_helical_dom_sf"/>
</dbReference>
<reference evidence="1" key="1">
    <citation type="submission" date="2020-02" db="EMBL/GenBank/DDBJ databases">
        <authorList>
            <person name="Meier V. D."/>
        </authorList>
    </citation>
    <scope>NUCLEOTIDE SEQUENCE</scope>
    <source>
        <strain evidence="1">AVDCRST_MAG40</strain>
    </source>
</reference>
<dbReference type="SUPFAM" id="SSF48452">
    <property type="entry name" value="TPR-like"/>
    <property type="match status" value="1"/>
</dbReference>
<dbReference type="EMBL" id="CADCTX010000528">
    <property type="protein sequence ID" value="CAA9325883.1"/>
    <property type="molecule type" value="Genomic_DNA"/>
</dbReference>
<accession>A0A6J4L7D5</accession>
<proteinExistence type="predicted"/>